<evidence type="ECO:0000313" key="7">
    <source>
        <dbReference type="EMBL" id="CUX25887.1"/>
    </source>
</evidence>
<reference evidence="7 8" key="1">
    <citation type="submission" date="2016-01" db="EMBL/GenBank/DDBJ databases">
        <authorList>
            <person name="Regsiter A."/>
            <person name="william w."/>
        </authorList>
    </citation>
    <scope>NUCLEOTIDE SEQUENCE [LARGE SCALE GENOMIC DNA]</scope>
    <source>
        <strain evidence="7 8">CFBP 6927</strain>
    </source>
</reference>
<keyword evidence="2" id="KW-0479">Metal-binding</keyword>
<accession>A0ABM9VEF1</accession>
<dbReference type="Proteomes" id="UP000191812">
    <property type="component" value="Unassembled WGS sequence"/>
</dbReference>
<evidence type="ECO:0000259" key="6">
    <source>
        <dbReference type="Pfam" id="PF03738"/>
    </source>
</evidence>
<evidence type="ECO:0000313" key="8">
    <source>
        <dbReference type="Proteomes" id="UP000191812"/>
    </source>
</evidence>
<evidence type="ECO:0000256" key="4">
    <source>
        <dbReference type="ARBA" id="ARBA00022840"/>
    </source>
</evidence>
<keyword evidence="5" id="KW-0460">Magnesium</keyword>
<comment type="caution">
    <text evidence="7">The sequence shown here is derived from an EMBL/GenBank/DDBJ whole genome shotgun (WGS) entry which is preliminary data.</text>
</comment>
<dbReference type="Pfam" id="PF03738">
    <property type="entry name" value="GSP_synth"/>
    <property type="match status" value="1"/>
</dbReference>
<evidence type="ECO:0000256" key="1">
    <source>
        <dbReference type="ARBA" id="ARBA00022598"/>
    </source>
</evidence>
<organism evidence="7 8">
    <name type="scientific">Agrobacterium genomosp. 13 str. CFBP 6927</name>
    <dbReference type="NCBI Taxonomy" id="1183428"/>
    <lineage>
        <taxon>Bacteria</taxon>
        <taxon>Pseudomonadati</taxon>
        <taxon>Pseudomonadota</taxon>
        <taxon>Alphaproteobacteria</taxon>
        <taxon>Hyphomicrobiales</taxon>
        <taxon>Rhizobiaceae</taxon>
        <taxon>Rhizobium/Agrobacterium group</taxon>
        <taxon>Agrobacterium</taxon>
        <taxon>Agrobacterium tumefaciens complex</taxon>
    </lineage>
</organism>
<evidence type="ECO:0000256" key="3">
    <source>
        <dbReference type="ARBA" id="ARBA00022741"/>
    </source>
</evidence>
<keyword evidence="1 7" id="KW-0436">Ligase</keyword>
<proteinExistence type="predicted"/>
<keyword evidence="4" id="KW-0067">ATP-binding</keyword>
<dbReference type="SUPFAM" id="SSF56059">
    <property type="entry name" value="Glutathione synthetase ATP-binding domain-like"/>
    <property type="match status" value="1"/>
</dbReference>
<keyword evidence="8" id="KW-1185">Reference proteome</keyword>
<dbReference type="EMBL" id="FBWH01000018">
    <property type="protein sequence ID" value="CUX25887.1"/>
    <property type="molecule type" value="Genomic_DNA"/>
</dbReference>
<evidence type="ECO:0000256" key="2">
    <source>
        <dbReference type="ARBA" id="ARBA00022723"/>
    </source>
</evidence>
<protein>
    <submittedName>
        <fullName evidence="7">Glutathionylspermidine synthase family protein</fullName>
        <ecNumber evidence="7">6.3.1.8</ecNumber>
    </submittedName>
</protein>
<gene>
    <name evidence="7" type="ORF">AGR13a_Cc250094</name>
</gene>
<dbReference type="EC" id="6.3.1.8" evidence="7"/>
<dbReference type="SUPFAM" id="SSF52440">
    <property type="entry name" value="PreATP-grasp domain"/>
    <property type="match status" value="1"/>
</dbReference>
<evidence type="ECO:0000256" key="5">
    <source>
        <dbReference type="ARBA" id="ARBA00022842"/>
    </source>
</evidence>
<sequence length="398" mass="45252">MAGSAATPFPEGDMRRITVPPRPDWREKANAVGFSFHEMHGEPYWVDDAAYCFGLDEIERDIEEPSQVLHDMCMDLVADIVNSEAALTRLAIPRDYHDMIRNSWQRGDRHLYGRFDLAYDGNGPAKLLEYNADTPTSVFETGYFQYNWLTDQVALGTLPAQTDQFNSVQEALIEAFGQFSRDRIFHFAAISDDPEDCGTTIYLMDCAIQAGHRAQFLDIRDIGIDASGRFADLQSRVIERCFKLYPWEFMLRESFAAHLPAQNGIFIEPAWKAVLSNKGLLPMLWQRHPNHPNLLPSFFPDDPEIYELRDYVVKPLLSREGENVSLYRNRREILSAPGSYGEEGYVFQAYAPLFKSEFGYAVLGSWIVADRPCGLGIREDASPITANLSRYVPHIIEG</sequence>
<feature type="domain" description="Glutathionylspermidine synthase pre-ATP-grasp-like" evidence="6">
    <location>
        <begin position="25"/>
        <end position="396"/>
    </location>
</feature>
<dbReference type="InterPro" id="IPR016185">
    <property type="entry name" value="PreATP-grasp_dom_sf"/>
</dbReference>
<keyword evidence="3" id="KW-0547">Nucleotide-binding</keyword>
<dbReference type="GO" id="GO:0008885">
    <property type="term" value="F:glutathionylspermidine synthase activity"/>
    <property type="evidence" value="ECO:0007669"/>
    <property type="project" value="UniProtKB-EC"/>
</dbReference>
<dbReference type="InterPro" id="IPR005494">
    <property type="entry name" value="GSPS_pre-ATP-grasp-like_dom"/>
</dbReference>
<dbReference type="Gene3D" id="3.30.1490.330">
    <property type="match status" value="1"/>
</dbReference>
<name>A0ABM9VEF1_9HYPH</name>